<dbReference type="SMART" id="SM00194">
    <property type="entry name" value="PTPc"/>
    <property type="match status" value="2"/>
</dbReference>
<keyword evidence="14" id="KW-0904">Protein phosphatase</keyword>
<keyword evidence="13" id="KW-0130">Cell adhesion</keyword>
<dbReference type="FunFam" id="2.10.25.10:FF:000240">
    <property type="entry name" value="Vitamin K-dependent protein S"/>
    <property type="match status" value="1"/>
</dbReference>
<dbReference type="PROSITE" id="PS50056">
    <property type="entry name" value="TYR_PHOSPHATASE_2"/>
    <property type="match status" value="2"/>
</dbReference>
<dbReference type="InterPro" id="IPR003595">
    <property type="entry name" value="Tyr_Pase_cat"/>
</dbReference>
<evidence type="ECO:0000256" key="18">
    <source>
        <dbReference type="ARBA" id="ARBA00023180"/>
    </source>
</evidence>
<evidence type="ECO:0000256" key="7">
    <source>
        <dbReference type="ARBA" id="ARBA00022536"/>
    </source>
</evidence>
<feature type="domain" description="Tyrosine specific protein phosphatases" evidence="25">
    <location>
        <begin position="1188"/>
        <end position="1263"/>
    </location>
</feature>
<evidence type="ECO:0000313" key="30">
    <source>
        <dbReference type="RefSeq" id="XP_019631236.1"/>
    </source>
</evidence>
<keyword evidence="6" id="KW-0964">Secreted</keyword>
<dbReference type="Gene3D" id="2.60.40.10">
    <property type="entry name" value="Immunoglobulins"/>
    <property type="match status" value="2"/>
</dbReference>
<dbReference type="InterPro" id="IPR016130">
    <property type="entry name" value="Tyr_Pase_AS"/>
</dbReference>
<feature type="domain" description="Tyrosine-protein phosphatase" evidence="24">
    <location>
        <begin position="727"/>
        <end position="981"/>
    </location>
</feature>
<feature type="domain" description="Sushi" evidence="28">
    <location>
        <begin position="231"/>
        <end position="287"/>
    </location>
</feature>
<evidence type="ECO:0000256" key="1">
    <source>
        <dbReference type="ARBA" id="ARBA00004479"/>
    </source>
</evidence>
<feature type="domain" description="MAM" evidence="26">
    <location>
        <begin position="10"/>
        <end position="130"/>
    </location>
</feature>
<dbReference type="GO" id="GO:0016020">
    <property type="term" value="C:membrane"/>
    <property type="evidence" value="ECO:0007669"/>
    <property type="project" value="UniProtKB-SubCell"/>
</dbReference>
<dbReference type="InterPro" id="IPR000152">
    <property type="entry name" value="EGF-type_Asp/Asn_hydroxyl_site"/>
</dbReference>
<evidence type="ECO:0000259" key="28">
    <source>
        <dbReference type="PROSITE" id="PS50923"/>
    </source>
</evidence>
<feature type="transmembrane region" description="Helical" evidence="23">
    <location>
        <begin position="609"/>
        <end position="634"/>
    </location>
</feature>
<keyword evidence="23" id="KW-0812">Transmembrane</keyword>
<evidence type="ECO:0000259" key="26">
    <source>
        <dbReference type="PROSITE" id="PS50060"/>
    </source>
</evidence>
<sequence>MIAVVAAADSPCDFDSDLCQYTQDTTDDFDWTRDSGGTPTGKTGPTADHTTGTSSGTSAIGTLTVSVKDGGTTTPIWTRSGNQGDQWFSVAVSIPATGSYQVIFVGVRGNNAHGDIAIDDVSILQGACPDVDECVPRGGRGPCSQICTNTVGSFFCSCNVGYTLNQDGRSCFGVQCPPVPAPEHGAVTDGNSYQDVVQFTCDPGYQLIGHSRRRCRADGTWSGANPTCTTVQCPMLRAPEHGTVTGGNAYQDVVVYECNVGYQLIGHSRRTCQADGTWSGANPTCTAVQCPMLRAPEHGTVTGGNAYQDEVMYNCNPGYQLIGVSSRTCQADGTWTVENPTCIDITPTSVKTEAISSTEIELTWSLDNYTDQVKQYFVSVQQRGTTNVTTFAVGRSDSPSFTVQNLLPYTYYEFWVVADIGDFQSNRSEIISQRTQPGEPPAPEKPVLQDQTEVSSTTFPLEVKPTSERNGPIGCYHVVVVKSSSTDNLPDPEMLQPYKTLEEAKNSSNDNLAYIAMALTPDTVGASTTVTVGDGTVTSCNPDQAGRKRRALTSVDVYNQEYTNSPLEPDSSYTTSVRAFGQDDRGQPYFSASQYMDPVSTAPKPPDQMLIIIIASVCGGVVLLGIIAAALVCYCRKKKATKKADLSKRTGTVNKAIEMAPVDYDNINDANINDNNIEDADNDNVDNDNAVYDNVPPAPLTDFSTPIPASRLEEVYDHRHMNDNQVFNEEYESIPEEVSNSHDAHIRPENGNKNRFKNIFTYDHSRVVLTTLEGQPGSDFINANYIDGYNHPNMFIAAQGPLPSTINDFWKMIWEQDTATIVMVTNLKERNKSKCAQYWPTKDSMDYGNIRVTLEETTTLVDYVIRTFDIQKDEEPARTVTQFHFISWPDFGVPQSPLGMMKFIRRAKTSDPPGRGPIVVHCSAGVGRSGTFIAIEAMQEMMAAEGRVDVHGFIGQMRHNRHSMVQTVEQYEFIYRALLEQQLYGDTEVEVANIHRHMHKLKAPSANPNQLGYEAEFKKLTRIAVDQDNMKSANKQENKTKNRLVSIVPYDTSRVFLPKITGVSGSDYINASFIDGYRQRDGFIATQGPLPNTVETFWRMIWHWESYSIVMLTELEENGREKSAKYWPEDGQTYGKVRVELKNTEENEGYTLRTFLVSNTDKQESPRREIQQFHFHDWSATGVPRNASRVLDLIGQVQKQQMKSGNGPITVHCSNGAGRTGAFIALNTVLERVKAEGICDLFQTVKSMRYSRPHMVQTAEQYLFCYKAVMEYLDSFDDYANFQ</sequence>
<dbReference type="FunFam" id="3.90.190.10:FF:000021">
    <property type="entry name" value="Receptor-type tyrosine-protein phosphatase alpha"/>
    <property type="match status" value="1"/>
</dbReference>
<evidence type="ECO:0000256" key="14">
    <source>
        <dbReference type="ARBA" id="ARBA00022912"/>
    </source>
</evidence>
<evidence type="ECO:0000256" key="15">
    <source>
        <dbReference type="ARBA" id="ARBA00023136"/>
    </source>
</evidence>
<evidence type="ECO:0000256" key="21">
    <source>
        <dbReference type="PROSITE-ProRule" id="PRU00302"/>
    </source>
</evidence>
<dbReference type="Gene3D" id="2.10.25.10">
    <property type="entry name" value="Laminin"/>
    <property type="match status" value="1"/>
</dbReference>
<comment type="similarity">
    <text evidence="3">Belongs to the protein-tyrosine phosphatase family. Receptor class 2B subfamily.</text>
</comment>
<dbReference type="PROSITE" id="PS50923">
    <property type="entry name" value="SUSHI"/>
    <property type="match status" value="3"/>
</dbReference>
<protein>
    <recommendedName>
        <fullName evidence="5">protein-tyrosine-phosphatase</fullName>
        <ecNumber evidence="5">3.1.3.48</ecNumber>
    </recommendedName>
</protein>
<dbReference type="InterPro" id="IPR013320">
    <property type="entry name" value="ConA-like_dom_sf"/>
</dbReference>
<dbReference type="SMART" id="SM00137">
    <property type="entry name" value="MAM"/>
    <property type="match status" value="1"/>
</dbReference>
<dbReference type="InterPro" id="IPR018097">
    <property type="entry name" value="EGF_Ca-bd_CS"/>
</dbReference>
<evidence type="ECO:0000256" key="22">
    <source>
        <dbReference type="SAM" id="MobiDB-lite"/>
    </source>
</evidence>
<dbReference type="InterPro" id="IPR036116">
    <property type="entry name" value="FN3_sf"/>
</dbReference>
<evidence type="ECO:0000256" key="10">
    <source>
        <dbReference type="ARBA" id="ARBA00022737"/>
    </source>
</evidence>
<proteinExistence type="inferred from homology"/>
<evidence type="ECO:0000259" key="25">
    <source>
        <dbReference type="PROSITE" id="PS50056"/>
    </source>
</evidence>
<dbReference type="Proteomes" id="UP000515135">
    <property type="component" value="Unplaced"/>
</dbReference>
<dbReference type="InterPro" id="IPR000742">
    <property type="entry name" value="EGF"/>
</dbReference>
<dbReference type="GeneID" id="109475141"/>
<dbReference type="SMART" id="SM00060">
    <property type="entry name" value="FN3"/>
    <property type="match status" value="2"/>
</dbReference>
<feature type="disulfide bond" evidence="21">
    <location>
        <begin position="258"/>
        <end position="285"/>
    </location>
</feature>
<dbReference type="InterPro" id="IPR013783">
    <property type="entry name" value="Ig-like_fold"/>
</dbReference>
<keyword evidence="7" id="KW-0245">EGF-like domain</keyword>
<feature type="domain" description="Sushi" evidence="28">
    <location>
        <begin position="174"/>
        <end position="230"/>
    </location>
</feature>
<dbReference type="Gene3D" id="2.60.120.200">
    <property type="match status" value="2"/>
</dbReference>
<dbReference type="Pfam" id="PF00102">
    <property type="entry name" value="Y_phosphatase"/>
    <property type="match status" value="2"/>
</dbReference>
<keyword evidence="17" id="KW-0675">Receptor</keyword>
<comment type="caution">
    <text evidence="21">Lacks conserved residue(s) required for the propagation of feature annotation.</text>
</comment>
<dbReference type="InterPro" id="IPR001881">
    <property type="entry name" value="EGF-like_Ca-bd_dom"/>
</dbReference>
<organism evidence="29 30">
    <name type="scientific">Branchiostoma belcheri</name>
    <name type="common">Amphioxus</name>
    <dbReference type="NCBI Taxonomy" id="7741"/>
    <lineage>
        <taxon>Eukaryota</taxon>
        <taxon>Metazoa</taxon>
        <taxon>Chordata</taxon>
        <taxon>Cephalochordata</taxon>
        <taxon>Leptocardii</taxon>
        <taxon>Amphioxiformes</taxon>
        <taxon>Branchiostomatidae</taxon>
        <taxon>Branchiostoma</taxon>
    </lineage>
</organism>
<dbReference type="InterPro" id="IPR029021">
    <property type="entry name" value="Prot-tyrosine_phosphatase-like"/>
</dbReference>
<feature type="domain" description="Tyrosine specific protein phosphatases" evidence="25">
    <location>
        <begin position="901"/>
        <end position="972"/>
    </location>
</feature>
<dbReference type="GO" id="GO:0007155">
    <property type="term" value="P:cell adhesion"/>
    <property type="evidence" value="ECO:0007669"/>
    <property type="project" value="UniProtKB-KW"/>
</dbReference>
<dbReference type="CDD" id="cd00054">
    <property type="entry name" value="EGF_CA"/>
    <property type="match status" value="1"/>
</dbReference>
<reference evidence="30" key="1">
    <citation type="submission" date="2025-08" db="UniProtKB">
        <authorList>
            <consortium name="RefSeq"/>
        </authorList>
    </citation>
    <scope>IDENTIFICATION</scope>
    <source>
        <tissue evidence="30">Gonad</tissue>
    </source>
</reference>
<evidence type="ECO:0000256" key="5">
    <source>
        <dbReference type="ARBA" id="ARBA00013064"/>
    </source>
</evidence>
<keyword evidence="16 21" id="KW-1015">Disulfide bond</keyword>
<dbReference type="PROSITE" id="PS01187">
    <property type="entry name" value="EGF_CA"/>
    <property type="match status" value="1"/>
</dbReference>
<keyword evidence="10" id="KW-0677">Repeat</keyword>
<name>A0A6P4ZNM9_BRABE</name>
<dbReference type="SUPFAM" id="SSF57196">
    <property type="entry name" value="EGF/Laminin"/>
    <property type="match status" value="1"/>
</dbReference>
<feature type="disulfide bond" evidence="21">
    <location>
        <begin position="315"/>
        <end position="342"/>
    </location>
</feature>
<evidence type="ECO:0000256" key="23">
    <source>
        <dbReference type="SAM" id="Phobius"/>
    </source>
</evidence>
<evidence type="ECO:0000256" key="11">
    <source>
        <dbReference type="ARBA" id="ARBA00022801"/>
    </source>
</evidence>
<dbReference type="Pfam" id="PF00084">
    <property type="entry name" value="Sushi"/>
    <property type="match status" value="3"/>
</dbReference>
<dbReference type="PROSITE" id="PS00383">
    <property type="entry name" value="TYR_PHOSPHATASE_1"/>
    <property type="match status" value="2"/>
</dbReference>
<evidence type="ECO:0000256" key="2">
    <source>
        <dbReference type="ARBA" id="ARBA00004613"/>
    </source>
</evidence>
<evidence type="ECO:0000256" key="6">
    <source>
        <dbReference type="ARBA" id="ARBA00022525"/>
    </source>
</evidence>
<keyword evidence="29" id="KW-1185">Reference proteome</keyword>
<dbReference type="InterPro" id="IPR041201">
    <property type="entry name" value="PTPRJ_TM"/>
</dbReference>
<evidence type="ECO:0000259" key="24">
    <source>
        <dbReference type="PROSITE" id="PS50055"/>
    </source>
</evidence>
<comment type="subcellular location">
    <subcellularLocation>
        <location evidence="1">Membrane</location>
        <topology evidence="1">Single-pass type I membrane protein</topology>
    </subcellularLocation>
    <subcellularLocation>
        <location evidence="2">Secreted</location>
    </subcellularLocation>
</comment>
<feature type="region of interest" description="Disordered" evidence="22">
    <location>
        <begin position="431"/>
        <end position="453"/>
    </location>
</feature>
<keyword evidence="23" id="KW-1133">Transmembrane helix</keyword>
<dbReference type="Pfam" id="PF14670">
    <property type="entry name" value="FXa_inhibition"/>
    <property type="match status" value="1"/>
</dbReference>
<dbReference type="SMART" id="SM00404">
    <property type="entry name" value="PTPc_motif"/>
    <property type="match status" value="2"/>
</dbReference>
<evidence type="ECO:0000256" key="13">
    <source>
        <dbReference type="ARBA" id="ARBA00022889"/>
    </source>
</evidence>
<dbReference type="Gene3D" id="3.90.190.10">
    <property type="entry name" value="Protein tyrosine phosphatase superfamily"/>
    <property type="match status" value="2"/>
</dbReference>
<dbReference type="InterPro" id="IPR035976">
    <property type="entry name" value="Sushi/SCR/CCP_sf"/>
</dbReference>
<feature type="disulfide bond" evidence="21">
    <location>
        <begin position="201"/>
        <end position="228"/>
    </location>
</feature>
<feature type="domain" description="Sushi" evidence="28">
    <location>
        <begin position="288"/>
        <end position="344"/>
    </location>
</feature>
<dbReference type="Pfam" id="PF00041">
    <property type="entry name" value="fn3"/>
    <property type="match status" value="1"/>
</dbReference>
<dbReference type="GO" id="GO:0004725">
    <property type="term" value="F:protein tyrosine phosphatase activity"/>
    <property type="evidence" value="ECO:0007669"/>
    <property type="project" value="UniProtKB-EC"/>
</dbReference>
<dbReference type="CDD" id="cd00063">
    <property type="entry name" value="FN3"/>
    <property type="match status" value="1"/>
</dbReference>
<dbReference type="SMART" id="SM00181">
    <property type="entry name" value="EGF"/>
    <property type="match status" value="1"/>
</dbReference>
<dbReference type="Pfam" id="PF18861">
    <property type="entry name" value="PTP_tm"/>
    <property type="match status" value="1"/>
</dbReference>
<keyword evidence="11" id="KW-0378">Hydrolase</keyword>
<evidence type="ECO:0000256" key="12">
    <source>
        <dbReference type="ARBA" id="ARBA00022837"/>
    </source>
</evidence>
<dbReference type="PRINTS" id="PR00700">
    <property type="entry name" value="PRTYPHPHTASE"/>
</dbReference>
<dbReference type="GO" id="GO:0005576">
    <property type="term" value="C:extracellular region"/>
    <property type="evidence" value="ECO:0007669"/>
    <property type="project" value="UniProtKB-SubCell"/>
</dbReference>
<dbReference type="OrthoDB" id="10047724at2759"/>
<comment type="similarity">
    <text evidence="19">Belongs to the protein-tyrosine phosphatase family. Receptor class 3 subfamily.</text>
</comment>
<dbReference type="PANTHER" id="PTHR19134:SF555">
    <property type="entry name" value="RECEPTOR-TYPE TYROSINE-PROTEIN PHOSPHATASE DELTA-LIKE ISOFORM X1"/>
    <property type="match status" value="1"/>
</dbReference>
<evidence type="ECO:0000313" key="29">
    <source>
        <dbReference type="Proteomes" id="UP000515135"/>
    </source>
</evidence>
<evidence type="ECO:0000256" key="20">
    <source>
        <dbReference type="ARBA" id="ARBA00051722"/>
    </source>
</evidence>
<dbReference type="FunFam" id="3.90.190.10:FF:000088">
    <property type="entry name" value="Receptor protein-tyrosine phosphatase LAR"/>
    <property type="match status" value="1"/>
</dbReference>
<dbReference type="GO" id="GO:0005509">
    <property type="term" value="F:calcium ion binding"/>
    <property type="evidence" value="ECO:0007669"/>
    <property type="project" value="InterPro"/>
</dbReference>
<dbReference type="Pfam" id="PF00629">
    <property type="entry name" value="MAM"/>
    <property type="match status" value="2"/>
</dbReference>
<feature type="domain" description="Fibronectin type-III" evidence="27">
    <location>
        <begin position="346"/>
        <end position="438"/>
    </location>
</feature>
<dbReference type="PROSITE" id="PS50060">
    <property type="entry name" value="MAM_2"/>
    <property type="match status" value="1"/>
</dbReference>
<keyword evidence="15 23" id="KW-0472">Membrane</keyword>
<dbReference type="InterPro" id="IPR000998">
    <property type="entry name" value="MAM_dom"/>
</dbReference>
<feature type="domain" description="Tyrosine-protein phosphatase" evidence="24">
    <location>
        <begin position="1013"/>
        <end position="1272"/>
    </location>
</feature>
<dbReference type="InterPro" id="IPR050348">
    <property type="entry name" value="Protein-Tyr_Phosphatase"/>
</dbReference>
<dbReference type="SUPFAM" id="SSF49265">
    <property type="entry name" value="Fibronectin type III"/>
    <property type="match status" value="1"/>
</dbReference>
<keyword evidence="9" id="KW-0732">Signal</keyword>
<dbReference type="PROSITE" id="PS50853">
    <property type="entry name" value="FN3"/>
    <property type="match status" value="1"/>
</dbReference>
<dbReference type="GO" id="GO:0032502">
    <property type="term" value="P:developmental process"/>
    <property type="evidence" value="ECO:0007669"/>
    <property type="project" value="UniProtKB-ARBA"/>
</dbReference>
<dbReference type="InterPro" id="IPR000242">
    <property type="entry name" value="PTP_cat"/>
</dbReference>
<evidence type="ECO:0000256" key="17">
    <source>
        <dbReference type="ARBA" id="ARBA00023170"/>
    </source>
</evidence>
<dbReference type="PANTHER" id="PTHR19134">
    <property type="entry name" value="RECEPTOR-TYPE TYROSINE-PROTEIN PHOSPHATASE"/>
    <property type="match status" value="1"/>
</dbReference>
<evidence type="ECO:0000259" key="27">
    <source>
        <dbReference type="PROSITE" id="PS50853"/>
    </source>
</evidence>
<dbReference type="SUPFAM" id="SSF52799">
    <property type="entry name" value="(Phosphotyrosine protein) phosphatases II"/>
    <property type="match status" value="2"/>
</dbReference>
<dbReference type="FunFam" id="2.10.70.10:FF:000064">
    <property type="entry name" value="Fibulin 7"/>
    <property type="match status" value="3"/>
</dbReference>
<dbReference type="PROSITE" id="PS01186">
    <property type="entry name" value="EGF_2"/>
    <property type="match status" value="1"/>
</dbReference>
<keyword evidence="18" id="KW-0325">Glycoprotein</keyword>
<dbReference type="RefSeq" id="XP_019631236.1">
    <property type="nucleotide sequence ID" value="XM_019775677.1"/>
</dbReference>
<comment type="similarity">
    <text evidence="4">Belongs to the nephronectin family.</text>
</comment>
<evidence type="ECO:0000256" key="19">
    <source>
        <dbReference type="ARBA" id="ARBA00025789"/>
    </source>
</evidence>
<dbReference type="CDD" id="cd06263">
    <property type="entry name" value="MAM"/>
    <property type="match status" value="1"/>
</dbReference>
<keyword evidence="8 21" id="KW-0768">Sushi</keyword>
<feature type="region of interest" description="Disordered" evidence="22">
    <location>
        <begin position="27"/>
        <end position="58"/>
    </location>
</feature>
<evidence type="ECO:0000256" key="4">
    <source>
        <dbReference type="ARBA" id="ARBA00009738"/>
    </source>
</evidence>
<dbReference type="SMART" id="SM00179">
    <property type="entry name" value="EGF_CA"/>
    <property type="match status" value="1"/>
</dbReference>
<dbReference type="SMART" id="SM00032">
    <property type="entry name" value="CCP"/>
    <property type="match status" value="3"/>
</dbReference>
<dbReference type="SUPFAM" id="SSF49899">
    <property type="entry name" value="Concanavalin A-like lectins/glucanases"/>
    <property type="match status" value="1"/>
</dbReference>
<evidence type="ECO:0000256" key="3">
    <source>
        <dbReference type="ARBA" id="ARBA00006396"/>
    </source>
</evidence>
<accession>A0A6P4ZNM9</accession>
<gene>
    <name evidence="30" type="primary">LOC109475141</name>
</gene>
<evidence type="ECO:0000256" key="8">
    <source>
        <dbReference type="ARBA" id="ARBA00022659"/>
    </source>
</evidence>
<dbReference type="KEGG" id="bbel:109475141"/>
<dbReference type="InterPro" id="IPR000387">
    <property type="entry name" value="Tyr_Pase_dom"/>
</dbReference>
<dbReference type="InterPro" id="IPR000436">
    <property type="entry name" value="Sushi_SCR_CCP_dom"/>
</dbReference>
<keyword evidence="12" id="KW-0106">Calcium</keyword>
<evidence type="ECO:0000256" key="16">
    <source>
        <dbReference type="ARBA" id="ARBA00023157"/>
    </source>
</evidence>
<dbReference type="PROSITE" id="PS00010">
    <property type="entry name" value="ASX_HYDROXYL"/>
    <property type="match status" value="1"/>
</dbReference>
<dbReference type="CDD" id="cd00033">
    <property type="entry name" value="CCP"/>
    <property type="match status" value="3"/>
</dbReference>
<dbReference type="SUPFAM" id="SSF57535">
    <property type="entry name" value="Complement control module/SCR domain"/>
    <property type="match status" value="3"/>
</dbReference>
<dbReference type="EC" id="3.1.3.48" evidence="5"/>
<dbReference type="InterPro" id="IPR003961">
    <property type="entry name" value="FN3_dom"/>
</dbReference>
<feature type="compositionally biased region" description="Low complexity" evidence="22">
    <location>
        <begin position="36"/>
        <end position="58"/>
    </location>
</feature>
<dbReference type="PROSITE" id="PS50055">
    <property type="entry name" value="TYR_PHOSPHATASE_PTP"/>
    <property type="match status" value="2"/>
</dbReference>
<dbReference type="Gene3D" id="2.10.70.10">
    <property type="entry name" value="Complement Module, domain 1"/>
    <property type="match status" value="3"/>
</dbReference>
<evidence type="ECO:0000256" key="9">
    <source>
        <dbReference type="ARBA" id="ARBA00022729"/>
    </source>
</evidence>
<comment type="catalytic activity">
    <reaction evidence="20">
        <text>O-phospho-L-tyrosyl-[protein] + H2O = L-tyrosyl-[protein] + phosphate</text>
        <dbReference type="Rhea" id="RHEA:10684"/>
        <dbReference type="Rhea" id="RHEA-COMP:10136"/>
        <dbReference type="Rhea" id="RHEA-COMP:20101"/>
        <dbReference type="ChEBI" id="CHEBI:15377"/>
        <dbReference type="ChEBI" id="CHEBI:43474"/>
        <dbReference type="ChEBI" id="CHEBI:46858"/>
        <dbReference type="ChEBI" id="CHEBI:61978"/>
        <dbReference type="EC" id="3.1.3.48"/>
    </reaction>
</comment>